<gene>
    <name evidence="1" type="ORF">M9Y10_044936</name>
</gene>
<evidence type="ECO:0000313" key="1">
    <source>
        <dbReference type="EMBL" id="KAK8882294.1"/>
    </source>
</evidence>
<dbReference type="EMBL" id="JAPFFF010000009">
    <property type="protein sequence ID" value="KAK8882294.1"/>
    <property type="molecule type" value="Genomic_DNA"/>
</dbReference>
<dbReference type="Proteomes" id="UP001470230">
    <property type="component" value="Unassembled WGS sequence"/>
</dbReference>
<name>A0ABR2JU60_9EUKA</name>
<proteinExistence type="predicted"/>
<protein>
    <submittedName>
        <fullName evidence="1">Uncharacterized protein</fullName>
    </submittedName>
</protein>
<accession>A0ABR2JU60</accession>
<comment type="caution">
    <text evidence="1">The sequence shown here is derived from an EMBL/GenBank/DDBJ whole genome shotgun (WGS) entry which is preliminary data.</text>
</comment>
<evidence type="ECO:0000313" key="2">
    <source>
        <dbReference type="Proteomes" id="UP001470230"/>
    </source>
</evidence>
<organism evidence="1 2">
    <name type="scientific">Tritrichomonas musculus</name>
    <dbReference type="NCBI Taxonomy" id="1915356"/>
    <lineage>
        <taxon>Eukaryota</taxon>
        <taxon>Metamonada</taxon>
        <taxon>Parabasalia</taxon>
        <taxon>Tritrichomonadida</taxon>
        <taxon>Tritrichomonadidae</taxon>
        <taxon>Tritrichomonas</taxon>
    </lineage>
</organism>
<keyword evidence="2" id="KW-1185">Reference proteome</keyword>
<reference evidence="1 2" key="1">
    <citation type="submission" date="2024-04" db="EMBL/GenBank/DDBJ databases">
        <title>Tritrichomonas musculus Genome.</title>
        <authorList>
            <person name="Alves-Ferreira E."/>
            <person name="Grigg M."/>
            <person name="Lorenzi H."/>
            <person name="Galac M."/>
        </authorList>
    </citation>
    <scope>NUCLEOTIDE SEQUENCE [LARGE SCALE GENOMIC DNA]</scope>
    <source>
        <strain evidence="1 2">EAF2021</strain>
    </source>
</reference>
<sequence length="326" mass="37093">MDILSKTVESIAQNDSRTLMDFAEKINTDSDSFKTMVNADSTKTLSKTFSDKEVIADKAVDILVDASIALMKIGLNPGEIDNLIRSKLTDISGSVHMSDQKYPFEIHITVEIPKDSPYEEYLHKFVEACSIAKVKPIMLDLQSQSNKHVMNDATTSSKFFGTEKEAHQEVERICKILTESNFNVIRKKIETAVWHEKAQKKELLPGEYFECHVGLIIPTSNIQEKMEKLSELCKKHSAHLSRNTMKNSDDGRLIQMATIRTYESPDVEKVSHRKFFENAIESFAKDLTENGFEYEKLVYEFALYDTKNSHDKAWLDSKSADTSINS</sequence>